<dbReference type="EMBL" id="CP046956">
    <property type="protein sequence ID" value="QTM98761.1"/>
    <property type="molecule type" value="Genomic_DNA"/>
</dbReference>
<evidence type="ECO:0000256" key="5">
    <source>
        <dbReference type="ARBA" id="ARBA00023136"/>
    </source>
</evidence>
<evidence type="ECO:0008006" key="9">
    <source>
        <dbReference type="Google" id="ProtNLM"/>
    </source>
</evidence>
<evidence type="ECO:0000256" key="3">
    <source>
        <dbReference type="ARBA" id="ARBA00022960"/>
    </source>
</evidence>
<feature type="transmembrane region" description="Helical" evidence="6">
    <location>
        <begin position="54"/>
        <end position="72"/>
    </location>
</feature>
<name>A0ABX7VQ48_9BACI</name>
<keyword evidence="2 6" id="KW-0812">Transmembrane</keyword>
<keyword evidence="3" id="KW-0133">Cell shape</keyword>
<comment type="subcellular location">
    <subcellularLocation>
        <location evidence="1">Membrane</location>
        <topology evidence="1">Multi-pass membrane protein</topology>
    </subcellularLocation>
</comment>
<evidence type="ECO:0000256" key="4">
    <source>
        <dbReference type="ARBA" id="ARBA00022989"/>
    </source>
</evidence>
<evidence type="ECO:0000256" key="2">
    <source>
        <dbReference type="ARBA" id="ARBA00022692"/>
    </source>
</evidence>
<dbReference type="Pfam" id="PF01098">
    <property type="entry name" value="FTSW_RODA_SPOVE"/>
    <property type="match status" value="1"/>
</dbReference>
<proteinExistence type="predicted"/>
<reference evidence="7 8" key="1">
    <citation type="submission" date="2019-12" db="EMBL/GenBank/DDBJ databases">
        <title>The whole genome sequencing of a strain isolated from a Mars analog, Dalangtan Playa.</title>
        <authorList>
            <person name="Huang T."/>
        </authorList>
    </citation>
    <scope>NUCLEOTIDE SEQUENCE [LARGE SCALE GENOMIC DNA]</scope>
    <source>
        <strain evidence="7 8">DP4-553-S</strain>
    </source>
</reference>
<evidence type="ECO:0000256" key="1">
    <source>
        <dbReference type="ARBA" id="ARBA00004141"/>
    </source>
</evidence>
<sequence length="228" mass="25308">MLTDRKANGLILYILHLVPYFLFVFIGNVLATLLYSFIIIGMVVWADMARLKKIYLLIIGASGLVISLATRLKTSITGEYTEETTFVYSNIQEVFTHAKWLRMGEGNRTAGVPEAHTDLALVTIIHQFGWLAGLFTVIELIGLLARMLFIFPRVNEPLGKVLIGGGVTLLAFQTFYNLGMILGIFPLVGVPLPFISYGSFPIVLNAIVLGLVLSVYRRKSTFHAIKVE</sequence>
<evidence type="ECO:0000313" key="8">
    <source>
        <dbReference type="Proteomes" id="UP000665043"/>
    </source>
</evidence>
<feature type="transmembrane region" description="Helical" evidence="6">
    <location>
        <begin position="161"/>
        <end position="188"/>
    </location>
</feature>
<evidence type="ECO:0000256" key="6">
    <source>
        <dbReference type="SAM" id="Phobius"/>
    </source>
</evidence>
<keyword evidence="8" id="KW-1185">Reference proteome</keyword>
<protein>
    <recommendedName>
        <fullName evidence="9">Cell division protein FtsW, lipid II flippase</fullName>
    </recommendedName>
</protein>
<keyword evidence="5 6" id="KW-0472">Membrane</keyword>
<accession>A0ABX7VQ48</accession>
<feature type="transmembrane region" description="Helical" evidence="6">
    <location>
        <begin position="128"/>
        <end position="149"/>
    </location>
</feature>
<feature type="transmembrane region" description="Helical" evidence="6">
    <location>
        <begin position="194"/>
        <end position="216"/>
    </location>
</feature>
<keyword evidence="4 6" id="KW-1133">Transmembrane helix</keyword>
<evidence type="ECO:0000313" key="7">
    <source>
        <dbReference type="EMBL" id="QTM98761.1"/>
    </source>
</evidence>
<organism evidence="7 8">
    <name type="scientific">Sediminibacillus dalangtanensis</name>
    <dbReference type="NCBI Taxonomy" id="2729421"/>
    <lineage>
        <taxon>Bacteria</taxon>
        <taxon>Bacillati</taxon>
        <taxon>Bacillota</taxon>
        <taxon>Bacilli</taxon>
        <taxon>Bacillales</taxon>
        <taxon>Bacillaceae</taxon>
        <taxon>Sediminibacillus</taxon>
    </lineage>
</organism>
<dbReference type="PANTHER" id="PTHR30474">
    <property type="entry name" value="CELL CYCLE PROTEIN"/>
    <property type="match status" value="1"/>
</dbReference>
<dbReference type="Proteomes" id="UP000665043">
    <property type="component" value="Chromosome"/>
</dbReference>
<dbReference type="InterPro" id="IPR001182">
    <property type="entry name" value="FtsW/RodA"/>
</dbReference>
<gene>
    <name evidence="7" type="ORF">ERJ70_05295</name>
</gene>
<feature type="transmembrane region" description="Helical" evidence="6">
    <location>
        <begin position="20"/>
        <end position="45"/>
    </location>
</feature>